<dbReference type="SUPFAM" id="SSF51735">
    <property type="entry name" value="NAD(P)-binding Rossmann-fold domains"/>
    <property type="match status" value="1"/>
</dbReference>
<dbReference type="InterPro" id="IPR001732">
    <property type="entry name" value="UDP-Glc/GDP-Man_DH_N"/>
</dbReference>
<accession>X0RYP1</accession>
<evidence type="ECO:0000256" key="1">
    <source>
        <dbReference type="ARBA" id="ARBA00006601"/>
    </source>
</evidence>
<dbReference type="Pfam" id="PF00984">
    <property type="entry name" value="UDPG_MGDP_dh"/>
    <property type="match status" value="1"/>
</dbReference>
<comment type="caution">
    <text evidence="4">The sequence shown here is derived from an EMBL/GenBank/DDBJ whole genome shotgun (WGS) entry which is preliminary data.</text>
</comment>
<evidence type="ECO:0008006" key="5">
    <source>
        <dbReference type="Google" id="ProtNLM"/>
    </source>
</evidence>
<dbReference type="Pfam" id="PF03721">
    <property type="entry name" value="UDPG_MGDP_dh_N"/>
    <property type="match status" value="1"/>
</dbReference>
<evidence type="ECO:0000313" key="4">
    <source>
        <dbReference type="EMBL" id="GAF68096.1"/>
    </source>
</evidence>
<organism evidence="4">
    <name type="scientific">marine sediment metagenome</name>
    <dbReference type="NCBI Taxonomy" id="412755"/>
    <lineage>
        <taxon>unclassified sequences</taxon>
        <taxon>metagenomes</taxon>
        <taxon>ecological metagenomes</taxon>
    </lineage>
</organism>
<dbReference type="GO" id="GO:0016616">
    <property type="term" value="F:oxidoreductase activity, acting on the CH-OH group of donors, NAD or NADP as acceptor"/>
    <property type="evidence" value="ECO:0007669"/>
    <property type="project" value="InterPro"/>
</dbReference>
<sequence>MRIAIIGSSGYVGRAMVNFFKDHYEIVKYDITYGATCPSKAEVNECDLAVICVPTPMKEDGSCDTSIVEEVVGWITIPIWIRSTVTPGTTDKLNIKNKRIVFSPEYLGETKYYTGWDFHKDEKTCPWFILGGEVKDRQYVLDIIVPIAGPTKHYKQMPALEAEIAKYMENIYFAMKVTFANEMRRACDALGANYWEVRDGWGLDPRVDIMHTAVFPN</sequence>
<dbReference type="AlphaFoldDB" id="X0RYP1"/>
<comment type="similarity">
    <text evidence="1">Belongs to the UDP-glucose/GDP-mannose dehydrogenase family.</text>
</comment>
<dbReference type="PANTHER" id="PTHR43750:SF3">
    <property type="entry name" value="UDP-GLUCOSE 6-DEHYDROGENASE TUAD"/>
    <property type="match status" value="1"/>
</dbReference>
<dbReference type="GO" id="GO:0051287">
    <property type="term" value="F:NAD binding"/>
    <property type="evidence" value="ECO:0007669"/>
    <property type="project" value="InterPro"/>
</dbReference>
<dbReference type="InterPro" id="IPR014026">
    <property type="entry name" value="UDP-Glc/GDP-Man_DH_dimer"/>
</dbReference>
<feature type="domain" description="UDP-glucose/GDP-mannose dehydrogenase dimerisation" evidence="2">
    <location>
        <begin position="161"/>
        <end position="207"/>
    </location>
</feature>
<reference evidence="4" key="1">
    <citation type="journal article" date="2014" name="Front. Microbiol.">
        <title>High frequency of phylogenetically diverse reductive dehalogenase-homologous genes in deep subseafloor sedimentary metagenomes.</title>
        <authorList>
            <person name="Kawai M."/>
            <person name="Futagami T."/>
            <person name="Toyoda A."/>
            <person name="Takaki Y."/>
            <person name="Nishi S."/>
            <person name="Hori S."/>
            <person name="Arai W."/>
            <person name="Tsubouchi T."/>
            <person name="Morono Y."/>
            <person name="Uchiyama I."/>
            <person name="Ito T."/>
            <person name="Fujiyama A."/>
            <person name="Inagaki F."/>
            <person name="Takami H."/>
        </authorList>
    </citation>
    <scope>NUCLEOTIDE SEQUENCE</scope>
    <source>
        <strain evidence="4">Expedition CK06-06</strain>
    </source>
</reference>
<dbReference type="InterPro" id="IPR036291">
    <property type="entry name" value="NAD(P)-bd_dom_sf"/>
</dbReference>
<evidence type="ECO:0000259" key="2">
    <source>
        <dbReference type="Pfam" id="PF00984"/>
    </source>
</evidence>
<evidence type="ECO:0000259" key="3">
    <source>
        <dbReference type="Pfam" id="PF03721"/>
    </source>
</evidence>
<protein>
    <recommendedName>
        <fullName evidence="5">UDP-glucose/GDP-mannose dehydrogenase N-terminal domain-containing protein</fullName>
    </recommendedName>
</protein>
<feature type="non-terminal residue" evidence="4">
    <location>
        <position position="217"/>
    </location>
</feature>
<dbReference type="Gene3D" id="3.40.50.720">
    <property type="entry name" value="NAD(P)-binding Rossmann-like Domain"/>
    <property type="match status" value="2"/>
</dbReference>
<name>X0RYP1_9ZZZZ</name>
<dbReference type="SUPFAM" id="SSF48179">
    <property type="entry name" value="6-phosphogluconate dehydrogenase C-terminal domain-like"/>
    <property type="match status" value="1"/>
</dbReference>
<feature type="domain" description="UDP-glucose/GDP-mannose dehydrogenase N-terminal" evidence="3">
    <location>
        <begin position="33"/>
        <end position="109"/>
    </location>
</feature>
<dbReference type="InterPro" id="IPR008927">
    <property type="entry name" value="6-PGluconate_DH-like_C_sf"/>
</dbReference>
<dbReference type="EMBL" id="BARS01006365">
    <property type="protein sequence ID" value="GAF68096.1"/>
    <property type="molecule type" value="Genomic_DNA"/>
</dbReference>
<proteinExistence type="inferred from homology"/>
<dbReference type="PANTHER" id="PTHR43750">
    <property type="entry name" value="UDP-GLUCOSE 6-DEHYDROGENASE TUAD"/>
    <property type="match status" value="1"/>
</dbReference>
<gene>
    <name evidence="4" type="ORF">S01H1_12404</name>
</gene>